<dbReference type="SUPFAM" id="SSF53335">
    <property type="entry name" value="S-adenosyl-L-methionine-dependent methyltransferases"/>
    <property type="match status" value="1"/>
</dbReference>
<dbReference type="InterPro" id="IPR001045">
    <property type="entry name" value="Spermi_synthase"/>
</dbReference>
<dbReference type="GO" id="GO:0005829">
    <property type="term" value="C:cytosol"/>
    <property type="evidence" value="ECO:0007669"/>
    <property type="project" value="TreeGrafter"/>
</dbReference>
<dbReference type="VEuPathDB" id="TriTrypDB:TcIL3000_8_5370"/>
<dbReference type="Gene3D" id="3.40.50.150">
    <property type="entry name" value="Vaccinia Virus protein VP39"/>
    <property type="match status" value="1"/>
</dbReference>
<evidence type="ECO:0000313" key="1">
    <source>
        <dbReference type="EMBL" id="CCC92315.1"/>
    </source>
</evidence>
<name>G0USF2_TRYCI</name>
<dbReference type="GO" id="GO:0004766">
    <property type="term" value="F:spermidine synthase activity"/>
    <property type="evidence" value="ECO:0007669"/>
    <property type="project" value="TreeGrafter"/>
</dbReference>
<organism evidence="1">
    <name type="scientific">Trypanosoma congolense (strain IL3000)</name>
    <dbReference type="NCBI Taxonomy" id="1068625"/>
    <lineage>
        <taxon>Eukaryota</taxon>
        <taxon>Discoba</taxon>
        <taxon>Euglenozoa</taxon>
        <taxon>Kinetoplastea</taxon>
        <taxon>Metakinetoplastina</taxon>
        <taxon>Trypanosomatida</taxon>
        <taxon>Trypanosomatidae</taxon>
        <taxon>Trypanosoma</taxon>
        <taxon>Nannomonas</taxon>
    </lineage>
</organism>
<sequence length="551" mass="62076">MMSQISSTASPGQKARRQYINKFTQFFFRELDKGFTSPYVVLSTGTLLSFAGWKYFQRYVEPNRQINALWRQPRTRVPFSDTHNTFWGFGVSTAGSNPLCGGDPRSPMDIAADETEEAMRRPTLLHSEPSELQDGMVGGGGGMHASVACMELQEYDPMYGDDIAFRSVHYLYNTADRSNTDRKGKGTALGAEHVAHEDREGDSYLSRMPASGMSIIHGMVKCKSVTAQNNCVPYAGHLESEYARKMMLALGPVHMLRDIAKTSFPVRFTRVKESSVMTLVCGLHSGEMPRWLSTAFPNFRVDVVEPDGALVRICRRFMGFQESSNLQLFVADPIDFLRRNSHVDAPSGRRYDLVMLDAVDGAGHLSTKYGRLEFINNVRNCLSRSGCVVAALPNRDADFLYQVVQNWRLAFTDRTVLLVHCMTSPHTILITFQDDAERGRANFGTVANVDEFKDILRTKLSHYGVRRVPFDLVGEVSCENFRVLQPGRTYPMDVYLPKGHPHLLSRSRDRTAGRALKGDAWMAWLRRMGASWLTPTQLTDLRSMERRPPPV</sequence>
<protein>
    <recommendedName>
        <fullName evidence="2">Spermidine synthase</fullName>
    </recommendedName>
</protein>
<dbReference type="InterPro" id="IPR029063">
    <property type="entry name" value="SAM-dependent_MTases_sf"/>
</dbReference>
<reference evidence="1" key="1">
    <citation type="journal article" date="2012" name="Proc. Natl. Acad. Sci. U.S.A.">
        <title>Antigenic diversity is generated by distinct evolutionary mechanisms in African trypanosome species.</title>
        <authorList>
            <person name="Jackson A.P."/>
            <person name="Berry A."/>
            <person name="Aslett M."/>
            <person name="Allison H.C."/>
            <person name="Burton P."/>
            <person name="Vavrova-Anderson J."/>
            <person name="Brown R."/>
            <person name="Browne H."/>
            <person name="Corton N."/>
            <person name="Hauser H."/>
            <person name="Gamble J."/>
            <person name="Gilderthorp R."/>
            <person name="Marcello L."/>
            <person name="McQuillan J."/>
            <person name="Otto T.D."/>
            <person name="Quail M.A."/>
            <person name="Sanders M.J."/>
            <person name="van Tonder A."/>
            <person name="Ginger M.L."/>
            <person name="Field M.C."/>
            <person name="Barry J.D."/>
            <person name="Hertz-Fowler C."/>
            <person name="Berriman M."/>
        </authorList>
    </citation>
    <scope>NUCLEOTIDE SEQUENCE</scope>
    <source>
        <strain evidence="1">IL3000</strain>
    </source>
</reference>
<dbReference type="EMBL" id="HE575321">
    <property type="protein sequence ID" value="CCC92315.1"/>
    <property type="molecule type" value="Genomic_DNA"/>
</dbReference>
<proteinExistence type="predicted"/>
<gene>
    <name evidence="1" type="ORF">TCIL3000_8_5370</name>
</gene>
<evidence type="ECO:0008006" key="2">
    <source>
        <dbReference type="Google" id="ProtNLM"/>
    </source>
</evidence>
<dbReference type="GO" id="GO:0008295">
    <property type="term" value="P:spermidine biosynthetic process"/>
    <property type="evidence" value="ECO:0007669"/>
    <property type="project" value="TreeGrafter"/>
</dbReference>
<dbReference type="AlphaFoldDB" id="G0USF2"/>
<dbReference type="PANTHER" id="PTHR11558:SF11">
    <property type="entry name" value="SPERMIDINE SYNTHASE"/>
    <property type="match status" value="1"/>
</dbReference>
<dbReference type="PANTHER" id="PTHR11558">
    <property type="entry name" value="SPERMIDINE/SPERMINE SYNTHASE"/>
    <property type="match status" value="1"/>
</dbReference>
<accession>G0USF2</accession>